<comment type="caution">
    <text evidence="3">The sequence shown here is derived from an EMBL/GenBank/DDBJ whole genome shotgun (WGS) entry which is preliminary data.</text>
</comment>
<dbReference type="SMART" id="SM00332">
    <property type="entry name" value="PP2Cc"/>
    <property type="match status" value="1"/>
</dbReference>
<dbReference type="CDD" id="cd00143">
    <property type="entry name" value="PP2Cc"/>
    <property type="match status" value="1"/>
</dbReference>
<evidence type="ECO:0000313" key="3">
    <source>
        <dbReference type="EMBL" id="KAG2482439.1"/>
    </source>
</evidence>
<evidence type="ECO:0000259" key="2">
    <source>
        <dbReference type="PROSITE" id="PS51746"/>
    </source>
</evidence>
<gene>
    <name evidence="3" type="ORF">HYH03_018610</name>
</gene>
<protein>
    <recommendedName>
        <fullName evidence="2">PPM-type phosphatase domain-containing protein</fullName>
    </recommendedName>
</protein>
<dbReference type="AlphaFoldDB" id="A0A836BP67"/>
<evidence type="ECO:0000313" key="4">
    <source>
        <dbReference type="Proteomes" id="UP000612055"/>
    </source>
</evidence>
<proteinExistence type="predicted"/>
<dbReference type="OrthoDB" id="10264738at2759"/>
<dbReference type="PROSITE" id="PS51746">
    <property type="entry name" value="PPM_2"/>
    <property type="match status" value="1"/>
</dbReference>
<dbReference type="PANTHER" id="PTHR13832">
    <property type="entry name" value="PROTEIN PHOSPHATASE 2C"/>
    <property type="match status" value="1"/>
</dbReference>
<dbReference type="EMBL" id="JAEHOE010000222">
    <property type="protein sequence ID" value="KAG2482439.1"/>
    <property type="molecule type" value="Genomic_DNA"/>
</dbReference>
<feature type="compositionally biased region" description="Low complexity" evidence="1">
    <location>
        <begin position="1"/>
        <end position="15"/>
    </location>
</feature>
<dbReference type="InterPro" id="IPR015655">
    <property type="entry name" value="PP2C"/>
</dbReference>
<sequence>MADAAGASPAGATAAAPPPSSFTPPASTLGPATELEPRRSQLPPSSCIDGSLEARQVAGVATLDVKGGMTEYPVVVCEGSGHGFSWAVGETQGRRKTMEDAHVVNLDIDGRGTALFAVFDGHSGREVSSFCAQHIVEEVVRSPCLAAGDLCGALRGALLALDERLLGEAARAELAGLAHKLSGGGSPPVHLYGMVDEQGRYAGPDAGSTAAVALVRGDTLAVAHAGDSRVVLSENGVAQALTEDHKPDTPAERERITNAGLFVGQRPGGVPRVGGSLAMSRAMGDVKFKDPSLPVERQAVTAAPDTTAVHLAPAPPPADPAEAGAGAGAPGCGSGGRLLVVACDGLWDVMSRQQVINFLELQLGRPPVGPLRPALTALLHEALRHDSRSKPTTDNVSVVLVRLPVGAPWGGA</sequence>
<feature type="domain" description="PPM-type phosphatase" evidence="2">
    <location>
        <begin position="85"/>
        <end position="403"/>
    </location>
</feature>
<dbReference type="GO" id="GO:0004722">
    <property type="term" value="F:protein serine/threonine phosphatase activity"/>
    <property type="evidence" value="ECO:0007669"/>
    <property type="project" value="InterPro"/>
</dbReference>
<dbReference type="InterPro" id="IPR001932">
    <property type="entry name" value="PPM-type_phosphatase-like_dom"/>
</dbReference>
<feature type="region of interest" description="Disordered" evidence="1">
    <location>
        <begin position="1"/>
        <end position="48"/>
    </location>
</feature>
<dbReference type="Proteomes" id="UP000612055">
    <property type="component" value="Unassembled WGS sequence"/>
</dbReference>
<reference evidence="3" key="1">
    <citation type="journal article" date="2020" name="bioRxiv">
        <title>Comparative genomics of Chlamydomonas.</title>
        <authorList>
            <person name="Craig R.J."/>
            <person name="Hasan A.R."/>
            <person name="Ness R.W."/>
            <person name="Keightley P.D."/>
        </authorList>
    </citation>
    <scope>NUCLEOTIDE SEQUENCE</scope>
    <source>
        <strain evidence="3">CCAP 11/70</strain>
    </source>
</reference>
<organism evidence="3 4">
    <name type="scientific">Edaphochlamys debaryana</name>
    <dbReference type="NCBI Taxonomy" id="47281"/>
    <lineage>
        <taxon>Eukaryota</taxon>
        <taxon>Viridiplantae</taxon>
        <taxon>Chlorophyta</taxon>
        <taxon>core chlorophytes</taxon>
        <taxon>Chlorophyceae</taxon>
        <taxon>CS clade</taxon>
        <taxon>Chlamydomonadales</taxon>
        <taxon>Chlamydomonadales incertae sedis</taxon>
        <taxon>Edaphochlamys</taxon>
    </lineage>
</organism>
<dbReference type="SUPFAM" id="SSF81606">
    <property type="entry name" value="PP2C-like"/>
    <property type="match status" value="1"/>
</dbReference>
<name>A0A836BP67_9CHLO</name>
<dbReference type="Gene3D" id="3.60.40.10">
    <property type="entry name" value="PPM-type phosphatase domain"/>
    <property type="match status" value="1"/>
</dbReference>
<dbReference type="InterPro" id="IPR036457">
    <property type="entry name" value="PPM-type-like_dom_sf"/>
</dbReference>
<dbReference type="PANTHER" id="PTHR13832:SF840">
    <property type="entry name" value="PROTEIN PHOSPHATASE 2C 60-RELATED"/>
    <property type="match status" value="1"/>
</dbReference>
<keyword evidence="4" id="KW-1185">Reference proteome</keyword>
<accession>A0A836BP67</accession>
<dbReference type="Pfam" id="PF00481">
    <property type="entry name" value="PP2C"/>
    <property type="match status" value="3"/>
</dbReference>
<evidence type="ECO:0000256" key="1">
    <source>
        <dbReference type="SAM" id="MobiDB-lite"/>
    </source>
</evidence>